<comment type="caution">
    <text evidence="2">The sequence shown here is derived from an EMBL/GenBank/DDBJ whole genome shotgun (WGS) entry which is preliminary data.</text>
</comment>
<proteinExistence type="predicted"/>
<dbReference type="Proteomes" id="UP001642540">
    <property type="component" value="Unassembled WGS sequence"/>
</dbReference>
<gene>
    <name evidence="2" type="ORF">ODALV1_LOCUS8715</name>
</gene>
<keyword evidence="3" id="KW-1185">Reference proteome</keyword>
<feature type="region of interest" description="Disordered" evidence="1">
    <location>
        <begin position="24"/>
        <end position="57"/>
    </location>
</feature>
<organism evidence="2 3">
    <name type="scientific">Orchesella dallaii</name>
    <dbReference type="NCBI Taxonomy" id="48710"/>
    <lineage>
        <taxon>Eukaryota</taxon>
        <taxon>Metazoa</taxon>
        <taxon>Ecdysozoa</taxon>
        <taxon>Arthropoda</taxon>
        <taxon>Hexapoda</taxon>
        <taxon>Collembola</taxon>
        <taxon>Entomobryomorpha</taxon>
        <taxon>Entomobryoidea</taxon>
        <taxon>Orchesellidae</taxon>
        <taxon>Orchesellinae</taxon>
        <taxon>Orchesella</taxon>
    </lineage>
</organism>
<evidence type="ECO:0000313" key="3">
    <source>
        <dbReference type="Proteomes" id="UP001642540"/>
    </source>
</evidence>
<reference evidence="2 3" key="1">
    <citation type="submission" date="2024-08" db="EMBL/GenBank/DDBJ databases">
        <authorList>
            <person name="Cucini C."/>
            <person name="Frati F."/>
        </authorList>
    </citation>
    <scope>NUCLEOTIDE SEQUENCE [LARGE SCALE GENOMIC DNA]</scope>
</reference>
<name>A0ABP1Q921_9HEXA</name>
<protein>
    <submittedName>
        <fullName evidence="2">Uncharacterized protein</fullName>
    </submittedName>
</protein>
<evidence type="ECO:0000256" key="1">
    <source>
        <dbReference type="SAM" id="MobiDB-lite"/>
    </source>
</evidence>
<evidence type="ECO:0000313" key="2">
    <source>
        <dbReference type="EMBL" id="CAL8094175.1"/>
    </source>
</evidence>
<accession>A0ABP1Q921</accession>
<sequence length="175" mass="19476">MTTNESDNYIFEFAPGSVYVREEDEKSITAPRDFGPIGSNPNKLSSKLRGSEKPSSGGLIPSLVSDFINDDGSLVAGRDLRGMVPMFPGREPPIQRKMTGGGEPVLNTILHPHVIQIWNWLEPESSAKVPTFQLDKLLAQEQKDIRAAVMENTDPWISSRLRRSSLVLKKYVIII</sequence>
<dbReference type="EMBL" id="CAXLJM020000026">
    <property type="protein sequence ID" value="CAL8094175.1"/>
    <property type="molecule type" value="Genomic_DNA"/>
</dbReference>